<dbReference type="InParanoid" id="E3NRG7"/>
<keyword evidence="1" id="KW-1133">Transmembrane helix</keyword>
<organism evidence="3">
    <name type="scientific">Caenorhabditis remanei</name>
    <name type="common">Caenorhabditis vulgaris</name>
    <dbReference type="NCBI Taxonomy" id="31234"/>
    <lineage>
        <taxon>Eukaryota</taxon>
        <taxon>Metazoa</taxon>
        <taxon>Ecdysozoa</taxon>
        <taxon>Nematoda</taxon>
        <taxon>Chromadorea</taxon>
        <taxon>Rhabditida</taxon>
        <taxon>Rhabditina</taxon>
        <taxon>Rhabditomorpha</taxon>
        <taxon>Rhabditoidea</taxon>
        <taxon>Rhabditidae</taxon>
        <taxon>Peloderinae</taxon>
        <taxon>Caenorhabditis</taxon>
    </lineage>
</organism>
<feature type="transmembrane region" description="Helical" evidence="1">
    <location>
        <begin position="195"/>
        <end position="220"/>
    </location>
</feature>
<keyword evidence="1" id="KW-0472">Membrane</keyword>
<keyword evidence="1" id="KW-0812">Transmembrane</keyword>
<keyword evidence="3" id="KW-1185">Reference proteome</keyword>
<dbReference type="eggNOG" id="ENOG502TJG3">
    <property type="taxonomic scope" value="Eukaryota"/>
</dbReference>
<reference evidence="2" key="1">
    <citation type="submission" date="2007-07" db="EMBL/GenBank/DDBJ databases">
        <title>PCAP assembly of the Caenorhabditis remanei genome.</title>
        <authorList>
            <consortium name="The Caenorhabditis remanei Sequencing Consortium"/>
            <person name="Wilson R.K."/>
        </authorList>
    </citation>
    <scope>NUCLEOTIDE SEQUENCE [LARGE SCALE GENOMIC DNA]</scope>
    <source>
        <strain evidence="2">PB4641</strain>
    </source>
</reference>
<proteinExistence type="predicted"/>
<feature type="transmembrane region" description="Helical" evidence="1">
    <location>
        <begin position="291"/>
        <end position="313"/>
    </location>
</feature>
<dbReference type="Pfam" id="PF10327">
    <property type="entry name" value="7TM_GPCR_Sri"/>
    <property type="match status" value="1"/>
</dbReference>
<dbReference type="OMA" id="NDYSIFR"/>
<dbReference type="AlphaFoldDB" id="E3NRG7"/>
<dbReference type="InterPro" id="IPR019429">
    <property type="entry name" value="7TM_GPCR_serpentine_rcpt_Sri"/>
</dbReference>
<feature type="transmembrane region" description="Helical" evidence="1">
    <location>
        <begin position="51"/>
        <end position="71"/>
    </location>
</feature>
<evidence type="ECO:0008006" key="4">
    <source>
        <dbReference type="Google" id="ProtNLM"/>
    </source>
</evidence>
<dbReference type="PANTHER" id="PTHR45830">
    <property type="entry name" value="SERPENTINE RECEPTOR, CLASS I"/>
    <property type="match status" value="1"/>
</dbReference>
<feature type="transmembrane region" description="Helical" evidence="1">
    <location>
        <begin position="248"/>
        <end position="271"/>
    </location>
</feature>
<evidence type="ECO:0000313" key="2">
    <source>
        <dbReference type="EMBL" id="EFO87547.1"/>
    </source>
</evidence>
<gene>
    <name evidence="2" type="ORF">CRE_24896</name>
</gene>
<dbReference type="OrthoDB" id="5820226at2759"/>
<feature type="transmembrane region" description="Helical" evidence="1">
    <location>
        <begin position="20"/>
        <end position="39"/>
    </location>
</feature>
<name>E3NRG7_CAERE</name>
<dbReference type="Proteomes" id="UP000008281">
    <property type="component" value="Unassembled WGS sequence"/>
</dbReference>
<accession>E3NRG7</accession>
<dbReference type="HOGENOM" id="CLU_067919_1_0_1"/>
<evidence type="ECO:0000256" key="1">
    <source>
        <dbReference type="SAM" id="Phobius"/>
    </source>
</evidence>
<feature type="transmembrane region" description="Helical" evidence="1">
    <location>
        <begin position="138"/>
        <end position="159"/>
    </location>
</feature>
<dbReference type="PANTHER" id="PTHR45830:SF12">
    <property type="entry name" value="G_PROTEIN_RECEP_F1_2 DOMAIN-CONTAINING PROTEIN-RELATED"/>
    <property type="match status" value="1"/>
</dbReference>
<dbReference type="SUPFAM" id="SSF81321">
    <property type="entry name" value="Family A G protein-coupled receptor-like"/>
    <property type="match status" value="1"/>
</dbReference>
<protein>
    <recommendedName>
        <fullName evidence="4">Serpentine Receptor, class I</fullName>
    </recommendedName>
</protein>
<dbReference type="EMBL" id="DS269720">
    <property type="protein sequence ID" value="EFO87547.1"/>
    <property type="molecule type" value="Genomic_DNA"/>
</dbReference>
<sequence>MTDEILLDVDFETPQFLVHHYYISGSISIIINTFVFYLLLFHKGKMDSFRYYMLAFQLTCSLCDIHLTFLMQPVTLFPMASGYCTGVLIKLIDVTPHFLMTILGFFVGYQVNVLNLCFLRKHQAIAKISNKYVLSEKVYNAIVLFFMTYTFNYVIPFYLAHLTKEEEYQIIDRNYPKLRHKFETLSNFDIFEFNIMIQLSVAMIMAGCMQSTITVSVLAFQMYQVLMQCKLNLSKSTLEKHKSALKSLVGQFMTTPIAILPAMLIVSTLFFPFKGTQVFTWIMLMVMTTHSSINCLVVIFTVPEFRAFVLFWTTAGKLQRHRKSVSFVSNSVGSTRTIRVSPRSSIL</sequence>
<evidence type="ECO:0000313" key="3">
    <source>
        <dbReference type="Proteomes" id="UP000008281"/>
    </source>
</evidence>
<feature type="transmembrane region" description="Helical" evidence="1">
    <location>
        <begin position="98"/>
        <end position="118"/>
    </location>
</feature>